<dbReference type="InterPro" id="IPR012337">
    <property type="entry name" value="RNaseH-like_sf"/>
</dbReference>
<proteinExistence type="predicted"/>
<evidence type="ECO:0000313" key="1">
    <source>
        <dbReference type="EMBL" id="KAJ8979010.1"/>
    </source>
</evidence>
<gene>
    <name evidence="1" type="ORF">NQ317_012704</name>
</gene>
<dbReference type="InterPro" id="IPR036397">
    <property type="entry name" value="RNaseH_sf"/>
</dbReference>
<keyword evidence="2" id="KW-1185">Reference proteome</keyword>
<evidence type="ECO:0008006" key="3">
    <source>
        <dbReference type="Google" id="ProtNLM"/>
    </source>
</evidence>
<sequence>MMKGISVLVKNLCNTKTWPRVWGRVGTLDNDLLLSFCPKKTKKTRDNTKSKAIGEILLESDFCSPRAHDKKVQEFSGEDVPGEVQQGGAAKLRFRLIHHSLSVEVFAILIVASQEKVKGSSEPSVYIWLDSRVALKAVFAPRTRSAFIQLCGDALEELARYKEVILVRVPGHSGVLENKKVDKLVRLISERR</sequence>
<dbReference type="Gene3D" id="3.30.420.10">
    <property type="entry name" value="Ribonuclease H-like superfamily/Ribonuclease H"/>
    <property type="match status" value="1"/>
</dbReference>
<accession>A0ABQ9JP44</accession>
<dbReference type="Proteomes" id="UP001162164">
    <property type="component" value="Unassembled WGS sequence"/>
</dbReference>
<name>A0ABQ9JP44_9CUCU</name>
<organism evidence="1 2">
    <name type="scientific">Molorchus minor</name>
    <dbReference type="NCBI Taxonomy" id="1323400"/>
    <lineage>
        <taxon>Eukaryota</taxon>
        <taxon>Metazoa</taxon>
        <taxon>Ecdysozoa</taxon>
        <taxon>Arthropoda</taxon>
        <taxon>Hexapoda</taxon>
        <taxon>Insecta</taxon>
        <taxon>Pterygota</taxon>
        <taxon>Neoptera</taxon>
        <taxon>Endopterygota</taxon>
        <taxon>Coleoptera</taxon>
        <taxon>Polyphaga</taxon>
        <taxon>Cucujiformia</taxon>
        <taxon>Chrysomeloidea</taxon>
        <taxon>Cerambycidae</taxon>
        <taxon>Lamiinae</taxon>
        <taxon>Monochamini</taxon>
        <taxon>Molorchus</taxon>
    </lineage>
</organism>
<evidence type="ECO:0000313" key="2">
    <source>
        <dbReference type="Proteomes" id="UP001162164"/>
    </source>
</evidence>
<reference evidence="1" key="1">
    <citation type="journal article" date="2023" name="Insect Mol. Biol.">
        <title>Genome sequencing provides insights into the evolution of gene families encoding plant cell wall-degrading enzymes in longhorned beetles.</title>
        <authorList>
            <person name="Shin N.R."/>
            <person name="Okamura Y."/>
            <person name="Kirsch R."/>
            <person name="Pauchet Y."/>
        </authorList>
    </citation>
    <scope>NUCLEOTIDE SEQUENCE</scope>
    <source>
        <strain evidence="1">MMC_N1</strain>
    </source>
</reference>
<dbReference type="SUPFAM" id="SSF53098">
    <property type="entry name" value="Ribonuclease H-like"/>
    <property type="match status" value="1"/>
</dbReference>
<protein>
    <recommendedName>
        <fullName evidence="3">RNase H type-1 domain-containing protein</fullName>
    </recommendedName>
</protein>
<comment type="caution">
    <text evidence="1">The sequence shown here is derived from an EMBL/GenBank/DDBJ whole genome shotgun (WGS) entry which is preliminary data.</text>
</comment>
<dbReference type="EMBL" id="JAPWTJ010000383">
    <property type="protein sequence ID" value="KAJ8979010.1"/>
    <property type="molecule type" value="Genomic_DNA"/>
</dbReference>